<gene>
    <name evidence="3" type="ORF">FSB_LOCUS35380</name>
</gene>
<reference evidence="3" key="1">
    <citation type="submission" date="2018-02" db="EMBL/GenBank/DDBJ databases">
        <authorList>
            <person name="Cohen D.B."/>
            <person name="Kent A.D."/>
        </authorList>
    </citation>
    <scope>NUCLEOTIDE SEQUENCE</scope>
</reference>
<proteinExistence type="predicted"/>
<dbReference type="InterPro" id="IPR013103">
    <property type="entry name" value="RVT_2"/>
</dbReference>
<evidence type="ECO:0000259" key="2">
    <source>
        <dbReference type="Pfam" id="PF22936"/>
    </source>
</evidence>
<feature type="domain" description="Retrovirus-related Pol polyprotein from transposon TNT 1-94-like beta-barrel" evidence="2">
    <location>
        <begin position="232"/>
        <end position="307"/>
    </location>
</feature>
<dbReference type="Pfam" id="PF22936">
    <property type="entry name" value="Pol_BBD"/>
    <property type="match status" value="1"/>
</dbReference>
<dbReference type="EMBL" id="OIVN01002922">
    <property type="protein sequence ID" value="SPD07498.1"/>
    <property type="molecule type" value="Genomic_DNA"/>
</dbReference>
<accession>A0A2N9H6M6</accession>
<protein>
    <submittedName>
        <fullName evidence="3">Uncharacterized protein</fullName>
    </submittedName>
</protein>
<sequence length="594" mass="65758">MTTAIPNSQTQTPFFLLSNFSNYVTVKLNHTNYLMWKFQITGILDAYSLLDHLEDPSPCPSKFLLGQNGAETQEVNPFYVQWKTRDKTLFSLLSSTLSPSAISLVMGQTTASGIWKVILNRYTSISHSSIVNLKRELNSIKKNSDSITQYLQKIKEAREKLVSVGVFIDDEEILHLVLQSLPTEFHSFTSAMLTKNEAVKFEELHTLMKTEEDLLKSAVDNSKEITHMAMISNTGATDHFTPDLYNLPDNQAYTDTQLVSVGNGHQLPISHIGNSQLRTSAYLFHLRKVLRVPSMKSNLLSVQHFCRDNFCSFYFDSHRFQIQDLLTGKPLYKGISKDGLYPISHFPLGTQDSPLLPIRPVLLSSLLPLLLMSLLGLAPHSNPGPFPSPTPPTASPSPNPFPSLLGPIPLLTPSPIVLGPVPEPLPIAQPDFPAPPPHSPTILSSPSSVTFPNPTAPVPLAASSFPPHSLLPNPTAIVHPLPISSSHPMQTRSKSGITKKKSFATSTSINYLQTEPPNYTIASKIPKWRAAMASEFDALHRKHTWSLVPSCPDQNVIGCRWVYKMKRNTDGSVSRYKARLVAKGFHQQAGVDFD</sequence>
<feature type="domain" description="Reverse transcriptase Ty1/copia-type" evidence="1">
    <location>
        <begin position="543"/>
        <end position="594"/>
    </location>
</feature>
<dbReference type="Pfam" id="PF14223">
    <property type="entry name" value="Retrotran_gag_2"/>
    <property type="match status" value="1"/>
</dbReference>
<dbReference type="AlphaFoldDB" id="A0A2N9H6M6"/>
<organism evidence="3">
    <name type="scientific">Fagus sylvatica</name>
    <name type="common">Beechnut</name>
    <dbReference type="NCBI Taxonomy" id="28930"/>
    <lineage>
        <taxon>Eukaryota</taxon>
        <taxon>Viridiplantae</taxon>
        <taxon>Streptophyta</taxon>
        <taxon>Embryophyta</taxon>
        <taxon>Tracheophyta</taxon>
        <taxon>Spermatophyta</taxon>
        <taxon>Magnoliopsida</taxon>
        <taxon>eudicotyledons</taxon>
        <taxon>Gunneridae</taxon>
        <taxon>Pentapetalae</taxon>
        <taxon>rosids</taxon>
        <taxon>fabids</taxon>
        <taxon>Fagales</taxon>
        <taxon>Fagaceae</taxon>
        <taxon>Fagus</taxon>
    </lineage>
</organism>
<name>A0A2N9H6M6_FAGSY</name>
<dbReference type="PANTHER" id="PTHR47481:SF30">
    <property type="entry name" value="CCHC-TYPE DOMAIN-CONTAINING PROTEIN"/>
    <property type="match status" value="1"/>
</dbReference>
<evidence type="ECO:0000313" key="3">
    <source>
        <dbReference type="EMBL" id="SPD07498.1"/>
    </source>
</evidence>
<dbReference type="InterPro" id="IPR054722">
    <property type="entry name" value="PolX-like_BBD"/>
</dbReference>
<dbReference type="Pfam" id="PF07727">
    <property type="entry name" value="RVT_2"/>
    <property type="match status" value="1"/>
</dbReference>
<dbReference type="PANTHER" id="PTHR47481">
    <property type="match status" value="1"/>
</dbReference>
<evidence type="ECO:0000259" key="1">
    <source>
        <dbReference type="Pfam" id="PF07727"/>
    </source>
</evidence>